<protein>
    <submittedName>
        <fullName evidence="3">Uncharacterized protein</fullName>
    </submittedName>
</protein>
<accession>A0A8H7E7E2</accession>
<feature type="region of interest" description="Disordered" evidence="1">
    <location>
        <begin position="187"/>
        <end position="300"/>
    </location>
</feature>
<dbReference type="GO" id="GO:0005886">
    <property type="term" value="C:plasma membrane"/>
    <property type="evidence" value="ECO:0007669"/>
    <property type="project" value="TreeGrafter"/>
</dbReference>
<dbReference type="InterPro" id="IPR037504">
    <property type="entry name" value="PSI_induc_2"/>
</dbReference>
<reference evidence="3" key="1">
    <citation type="submission" date="2020-02" db="EMBL/GenBank/DDBJ databases">
        <authorList>
            <person name="Palmer J.M."/>
        </authorList>
    </citation>
    <scope>NUCLEOTIDE SEQUENCE</scope>
    <source>
        <strain evidence="3">EPUS1.4</strain>
        <tissue evidence="3">Thallus</tissue>
    </source>
</reference>
<feature type="compositionally biased region" description="Basic and acidic residues" evidence="1">
    <location>
        <begin position="195"/>
        <end position="205"/>
    </location>
</feature>
<keyword evidence="2" id="KW-1133">Transmembrane helix</keyword>
<dbReference type="PANTHER" id="PTHR40018:SF1">
    <property type="entry name" value="[PSI+] INDUCTION PROTEIN 2"/>
    <property type="match status" value="1"/>
</dbReference>
<organism evidence="3 4">
    <name type="scientific">Endocarpon pusillum</name>
    <dbReference type="NCBI Taxonomy" id="364733"/>
    <lineage>
        <taxon>Eukaryota</taxon>
        <taxon>Fungi</taxon>
        <taxon>Dikarya</taxon>
        <taxon>Ascomycota</taxon>
        <taxon>Pezizomycotina</taxon>
        <taxon>Eurotiomycetes</taxon>
        <taxon>Chaetothyriomycetidae</taxon>
        <taxon>Verrucariales</taxon>
        <taxon>Verrucariaceae</taxon>
        <taxon>Endocarpon</taxon>
    </lineage>
</organism>
<gene>
    <name evidence="3" type="ORF">GJ744_005366</name>
</gene>
<dbReference type="GO" id="GO:0005935">
    <property type="term" value="C:cellular bud neck"/>
    <property type="evidence" value="ECO:0007669"/>
    <property type="project" value="TreeGrafter"/>
</dbReference>
<comment type="caution">
    <text evidence="3">The sequence shown here is derived from an EMBL/GenBank/DDBJ whole genome shotgun (WGS) entry which is preliminary data.</text>
</comment>
<dbReference type="EMBL" id="JAACFV010000023">
    <property type="protein sequence ID" value="KAF7511135.1"/>
    <property type="molecule type" value="Genomic_DNA"/>
</dbReference>
<sequence length="300" mass="31695">MSTTINEIQNAPQTFSSWDSCMQKAYCKWPAIIGIIVAVTIAVSVLWCCVRCCCGGLSCCCGCFSCFNRCCTSGRGRGRKRSNKYADMDADAPLPSSYRLPANPNPYTGYTPNYGPPAYNGPNTATFDVPVGQKINGDSLPAMPTWADAKVENSIPRRGGGGGGDDVEMGYIAQPGQATGVIPVAAAGGRTSRGGYRELPHHDDSSLDQPRSYRGANSTHPYASDLGAQALMPQNNTAYDPPPPPPQPQFDHFHAGSTSFPRSSPFAPTYNAYAAADVGGSGSSGQARPPSLLQVGRKPM</sequence>
<evidence type="ECO:0000256" key="1">
    <source>
        <dbReference type="SAM" id="MobiDB-lite"/>
    </source>
</evidence>
<dbReference type="Proteomes" id="UP000606974">
    <property type="component" value="Unassembled WGS sequence"/>
</dbReference>
<keyword evidence="4" id="KW-1185">Reference proteome</keyword>
<proteinExistence type="predicted"/>
<name>A0A8H7E7E2_9EURO</name>
<keyword evidence="2" id="KW-0472">Membrane</keyword>
<evidence type="ECO:0000313" key="4">
    <source>
        <dbReference type="Proteomes" id="UP000606974"/>
    </source>
</evidence>
<feature type="transmembrane region" description="Helical" evidence="2">
    <location>
        <begin position="29"/>
        <end position="47"/>
    </location>
</feature>
<dbReference type="OrthoDB" id="5401332at2759"/>
<dbReference type="AlphaFoldDB" id="A0A8H7E7E2"/>
<evidence type="ECO:0000313" key="3">
    <source>
        <dbReference type="EMBL" id="KAF7511135.1"/>
    </source>
</evidence>
<keyword evidence="2" id="KW-0812">Transmembrane</keyword>
<dbReference type="PANTHER" id="PTHR40018">
    <property type="entry name" value="[PSI+] INDUCTION PROTEIN 2"/>
    <property type="match status" value="1"/>
</dbReference>
<evidence type="ECO:0000256" key="2">
    <source>
        <dbReference type="SAM" id="Phobius"/>
    </source>
</evidence>